<dbReference type="Proteomes" id="UP000036951">
    <property type="component" value="Unassembled WGS sequence"/>
</dbReference>
<keyword evidence="1" id="KW-0472">Membrane</keyword>
<keyword evidence="1" id="KW-1133">Transmembrane helix</keyword>
<dbReference type="InterPro" id="IPR009937">
    <property type="entry name" value="Phage_holin_3_6"/>
</dbReference>
<proteinExistence type="predicted"/>
<dbReference type="RefSeq" id="WP_021853350.1">
    <property type="nucleotide sequence ID" value="NZ_DAWBWQ010000063.1"/>
</dbReference>
<feature type="transmembrane region" description="Helical" evidence="1">
    <location>
        <begin position="75"/>
        <end position="96"/>
    </location>
</feature>
<name>A0A8E1QZ86_9BACT</name>
<organism evidence="2 3">
    <name type="scientific">Xylanibacter rarus</name>
    <dbReference type="NCBI Taxonomy" id="1676614"/>
    <lineage>
        <taxon>Bacteria</taxon>
        <taxon>Pseudomonadati</taxon>
        <taxon>Bacteroidota</taxon>
        <taxon>Bacteroidia</taxon>
        <taxon>Bacteroidales</taxon>
        <taxon>Prevotellaceae</taxon>
        <taxon>Xylanibacter</taxon>
    </lineage>
</organism>
<accession>A0A8E1QZ86</accession>
<dbReference type="Pfam" id="PF07332">
    <property type="entry name" value="Phage_holin_3_6"/>
    <property type="match status" value="1"/>
</dbReference>
<evidence type="ECO:0000256" key="1">
    <source>
        <dbReference type="SAM" id="Phobius"/>
    </source>
</evidence>
<evidence type="ECO:0000313" key="2">
    <source>
        <dbReference type="EMBL" id="KOO69347.1"/>
    </source>
</evidence>
<keyword evidence="3" id="KW-1185">Reference proteome</keyword>
<dbReference type="EMBL" id="LFQU01000003">
    <property type="protein sequence ID" value="KOO69347.1"/>
    <property type="molecule type" value="Genomic_DNA"/>
</dbReference>
<protein>
    <recommendedName>
        <fullName evidence="4">Phage holin family protein</fullName>
    </recommendedName>
</protein>
<gene>
    <name evidence="2" type="ORF">ACU52_03085</name>
</gene>
<reference evidence="2 3" key="1">
    <citation type="submission" date="2015-06" db="EMBL/GenBank/DDBJ databases">
        <title>Prevotella sp. 109, sp. nov., a novel member of the family Prevotellaceae isolated from human faeces.</title>
        <authorList>
            <person name="Shkoporov A.N."/>
            <person name="Chaplin A.V."/>
            <person name="Kafarskaia L.I."/>
            <person name="Efimov B.A."/>
        </authorList>
    </citation>
    <scope>NUCLEOTIDE SEQUENCE [LARGE SCALE GENOMIC DNA]</scope>
    <source>
        <strain evidence="2 3">109</strain>
    </source>
</reference>
<evidence type="ECO:0008006" key="4">
    <source>
        <dbReference type="Google" id="ProtNLM"/>
    </source>
</evidence>
<feature type="transmembrane region" description="Helical" evidence="1">
    <location>
        <begin position="40"/>
        <end position="69"/>
    </location>
</feature>
<evidence type="ECO:0000313" key="3">
    <source>
        <dbReference type="Proteomes" id="UP000036951"/>
    </source>
</evidence>
<sequence length="115" mass="12990">MFSSDKNIETIGQLVELVKHRIGLQGEYLKLEITEKTVRLITAILLFTLFSLILIAILIYVSFAIVFAMAPSMGFPAAFGIMASFYILIFVLLTIFRKSLIEKPLVRFITSLLTE</sequence>
<comment type="caution">
    <text evidence="2">The sequence shown here is derived from an EMBL/GenBank/DDBJ whole genome shotgun (WGS) entry which is preliminary data.</text>
</comment>
<keyword evidence="1" id="KW-0812">Transmembrane</keyword>
<dbReference type="AlphaFoldDB" id="A0A8E1QZ86"/>
<dbReference type="OrthoDB" id="1093399at2"/>